<dbReference type="InterPro" id="IPR001283">
    <property type="entry name" value="CRISP-related"/>
</dbReference>
<dbReference type="Gene3D" id="3.40.33.10">
    <property type="entry name" value="CAP"/>
    <property type="match status" value="1"/>
</dbReference>
<dbReference type="Pfam" id="PF00188">
    <property type="entry name" value="CAP"/>
    <property type="match status" value="1"/>
</dbReference>
<gene>
    <name evidence="3" type="ORF">DFH05DRAFT_1528436</name>
</gene>
<evidence type="ECO:0000256" key="1">
    <source>
        <dbReference type="SAM" id="Phobius"/>
    </source>
</evidence>
<dbReference type="EMBL" id="JANVFU010000012">
    <property type="protein sequence ID" value="KAJ3741588.1"/>
    <property type="molecule type" value="Genomic_DNA"/>
</dbReference>
<dbReference type="SMART" id="SM00198">
    <property type="entry name" value="SCP"/>
    <property type="match status" value="1"/>
</dbReference>
<accession>A0A9W8NVC4</accession>
<evidence type="ECO:0000259" key="2">
    <source>
        <dbReference type="SMART" id="SM00198"/>
    </source>
</evidence>
<reference evidence="3 4" key="1">
    <citation type="journal article" date="2023" name="Proc. Natl. Acad. Sci. U.S.A.">
        <title>A global phylogenomic analysis of the shiitake genus Lentinula.</title>
        <authorList>
            <person name="Sierra-Patev S."/>
            <person name="Min B."/>
            <person name="Naranjo-Ortiz M."/>
            <person name="Looney B."/>
            <person name="Konkel Z."/>
            <person name="Slot J.C."/>
            <person name="Sakamoto Y."/>
            <person name="Steenwyk J.L."/>
            <person name="Rokas A."/>
            <person name="Carro J."/>
            <person name="Camarero S."/>
            <person name="Ferreira P."/>
            <person name="Molpeceres G."/>
            <person name="Ruiz-Duenas F.J."/>
            <person name="Serrano A."/>
            <person name="Henrissat B."/>
            <person name="Drula E."/>
            <person name="Hughes K.W."/>
            <person name="Mata J.L."/>
            <person name="Ishikawa N.K."/>
            <person name="Vargas-Isla R."/>
            <person name="Ushijima S."/>
            <person name="Smith C.A."/>
            <person name="Donoghue J."/>
            <person name="Ahrendt S."/>
            <person name="Andreopoulos W."/>
            <person name="He G."/>
            <person name="LaButti K."/>
            <person name="Lipzen A."/>
            <person name="Ng V."/>
            <person name="Riley R."/>
            <person name="Sandor L."/>
            <person name="Barry K."/>
            <person name="Martinez A.T."/>
            <person name="Xiao Y."/>
            <person name="Gibbons J.G."/>
            <person name="Terashima K."/>
            <person name="Grigoriev I.V."/>
            <person name="Hibbett D."/>
        </authorList>
    </citation>
    <scope>NUCLEOTIDE SEQUENCE [LARGE SCALE GENOMIC DNA]</scope>
    <source>
        <strain evidence="3 4">TFB7810</strain>
    </source>
</reference>
<feature type="transmembrane region" description="Helical" evidence="1">
    <location>
        <begin position="205"/>
        <end position="225"/>
    </location>
</feature>
<evidence type="ECO:0000313" key="4">
    <source>
        <dbReference type="Proteomes" id="UP001142393"/>
    </source>
</evidence>
<name>A0A9W8NVC4_9AGAR</name>
<feature type="domain" description="SCP" evidence="2">
    <location>
        <begin position="48"/>
        <end position="183"/>
    </location>
</feature>
<dbReference type="AlphaFoldDB" id="A0A9W8NVC4"/>
<keyword evidence="1" id="KW-0812">Transmembrane</keyword>
<sequence length="231" mass="25324">MVFIPFFILCASILSILGVFLQVQVYAAPVFRNSTDDTIIVSRDDSYLDMTQYLSAHNTIRALHGASLLTWSEDLAAGAQTWADACNFKHSDGVLSEVPYGENLAAATGGEFDINAAVESFMGDEESYDPSSPTFSDFTQIVWKNTTIVGCAYNTQCGNIFPTSSGMATLHVCLYNPPGNVVGEAEYVSFSFYELKANLAFHHNFFLTLCGVSTSFLLVQASVFFDLRFVK</sequence>
<keyword evidence="1" id="KW-0472">Membrane</keyword>
<organism evidence="3 4">
    <name type="scientific">Lentinula detonsa</name>
    <dbReference type="NCBI Taxonomy" id="2804962"/>
    <lineage>
        <taxon>Eukaryota</taxon>
        <taxon>Fungi</taxon>
        <taxon>Dikarya</taxon>
        <taxon>Basidiomycota</taxon>
        <taxon>Agaricomycotina</taxon>
        <taxon>Agaricomycetes</taxon>
        <taxon>Agaricomycetidae</taxon>
        <taxon>Agaricales</taxon>
        <taxon>Marasmiineae</taxon>
        <taxon>Omphalotaceae</taxon>
        <taxon>Lentinula</taxon>
    </lineage>
</organism>
<protein>
    <submittedName>
        <fullName evidence="3">CAP domain-containing protein</fullName>
    </submittedName>
</protein>
<dbReference type="PRINTS" id="PR00837">
    <property type="entry name" value="V5TPXLIKE"/>
</dbReference>
<comment type="caution">
    <text evidence="3">The sequence shown here is derived from an EMBL/GenBank/DDBJ whole genome shotgun (WGS) entry which is preliminary data.</text>
</comment>
<evidence type="ECO:0000313" key="3">
    <source>
        <dbReference type="EMBL" id="KAJ3741588.1"/>
    </source>
</evidence>
<dbReference type="InterPro" id="IPR014044">
    <property type="entry name" value="CAP_dom"/>
</dbReference>
<dbReference type="SUPFAM" id="SSF55797">
    <property type="entry name" value="PR-1-like"/>
    <property type="match status" value="1"/>
</dbReference>
<proteinExistence type="predicted"/>
<dbReference type="PANTHER" id="PTHR10334">
    <property type="entry name" value="CYSTEINE-RICH SECRETORY PROTEIN-RELATED"/>
    <property type="match status" value="1"/>
</dbReference>
<dbReference type="Proteomes" id="UP001142393">
    <property type="component" value="Unassembled WGS sequence"/>
</dbReference>
<dbReference type="InterPro" id="IPR035940">
    <property type="entry name" value="CAP_sf"/>
</dbReference>
<keyword evidence="4" id="KW-1185">Reference proteome</keyword>
<keyword evidence="1" id="KW-1133">Transmembrane helix</keyword>